<dbReference type="Pfam" id="PF00672">
    <property type="entry name" value="HAMP"/>
    <property type="match status" value="1"/>
</dbReference>
<dbReference type="RefSeq" id="WP_175595098.1">
    <property type="nucleotide sequence ID" value="NZ_JABWGN010000022.1"/>
</dbReference>
<evidence type="ECO:0000313" key="15">
    <source>
        <dbReference type="EMBL" id="NUW37651.1"/>
    </source>
</evidence>
<keyword evidence="7" id="KW-0812">Transmembrane</keyword>
<dbReference type="FunFam" id="3.30.565.10:FF:000006">
    <property type="entry name" value="Sensor histidine kinase WalK"/>
    <property type="match status" value="1"/>
</dbReference>
<proteinExistence type="predicted"/>
<evidence type="ECO:0000256" key="4">
    <source>
        <dbReference type="ARBA" id="ARBA00012438"/>
    </source>
</evidence>
<dbReference type="CDD" id="cd00075">
    <property type="entry name" value="HATPase"/>
    <property type="match status" value="1"/>
</dbReference>
<dbReference type="Pfam" id="PF02518">
    <property type="entry name" value="HATPase_c"/>
    <property type="match status" value="1"/>
</dbReference>
<evidence type="ECO:0000256" key="7">
    <source>
        <dbReference type="ARBA" id="ARBA00022692"/>
    </source>
</evidence>
<dbReference type="SMART" id="SM00304">
    <property type="entry name" value="HAMP"/>
    <property type="match status" value="1"/>
</dbReference>
<dbReference type="InterPro" id="IPR004358">
    <property type="entry name" value="Sig_transdc_His_kin-like_C"/>
</dbReference>
<dbReference type="PROSITE" id="PS50109">
    <property type="entry name" value="HIS_KIN"/>
    <property type="match status" value="1"/>
</dbReference>
<feature type="domain" description="Histidine kinase" evidence="13">
    <location>
        <begin position="260"/>
        <end position="474"/>
    </location>
</feature>
<keyword evidence="5" id="KW-0597">Phosphoprotein</keyword>
<dbReference type="GO" id="GO:0005509">
    <property type="term" value="F:calcium ion binding"/>
    <property type="evidence" value="ECO:0007669"/>
    <property type="project" value="UniProtKB-ARBA"/>
</dbReference>
<evidence type="ECO:0000256" key="11">
    <source>
        <dbReference type="ARBA" id="ARBA00023136"/>
    </source>
</evidence>
<dbReference type="InterPro" id="IPR005467">
    <property type="entry name" value="His_kinase_dom"/>
</dbReference>
<dbReference type="PANTHER" id="PTHR45436:SF5">
    <property type="entry name" value="SENSOR HISTIDINE KINASE TRCS"/>
    <property type="match status" value="1"/>
</dbReference>
<evidence type="ECO:0000259" key="14">
    <source>
        <dbReference type="PROSITE" id="PS50885"/>
    </source>
</evidence>
<evidence type="ECO:0000256" key="5">
    <source>
        <dbReference type="ARBA" id="ARBA00022553"/>
    </source>
</evidence>
<comment type="caution">
    <text evidence="15">The sequence shown here is derived from an EMBL/GenBank/DDBJ whole genome shotgun (WGS) entry which is preliminary data.</text>
</comment>
<comment type="catalytic activity">
    <reaction evidence="1">
        <text>ATP + protein L-histidine = ADP + protein N-phospho-L-histidine.</text>
        <dbReference type="EC" id="2.7.13.3"/>
    </reaction>
</comment>
<comment type="cofactor">
    <cofactor evidence="2">
        <name>a divalent metal cation</name>
        <dbReference type="ChEBI" id="CHEBI:60240"/>
    </cofactor>
</comment>
<dbReference type="SMART" id="SM00387">
    <property type="entry name" value="HATPase_c"/>
    <property type="match status" value="1"/>
</dbReference>
<keyword evidence="6" id="KW-0808">Transferase</keyword>
<dbReference type="InterPro" id="IPR036890">
    <property type="entry name" value="HATPase_C_sf"/>
</dbReference>
<comment type="subcellular location">
    <subcellularLocation>
        <location evidence="3">Cell membrane</location>
    </subcellularLocation>
</comment>
<feature type="domain" description="HAMP" evidence="14">
    <location>
        <begin position="185"/>
        <end position="245"/>
    </location>
</feature>
<dbReference type="FunFam" id="1.10.287.130:FF:000001">
    <property type="entry name" value="Two-component sensor histidine kinase"/>
    <property type="match status" value="1"/>
</dbReference>
<dbReference type="InterPro" id="IPR036097">
    <property type="entry name" value="HisK_dim/P_sf"/>
</dbReference>
<evidence type="ECO:0000256" key="9">
    <source>
        <dbReference type="ARBA" id="ARBA00022989"/>
    </source>
</evidence>
<gene>
    <name evidence="15" type="ORF">HTZ77_40545</name>
</gene>
<dbReference type="Gene3D" id="1.10.287.130">
    <property type="match status" value="1"/>
</dbReference>
<dbReference type="Gene3D" id="6.10.340.10">
    <property type="match status" value="1"/>
</dbReference>
<dbReference type="InterPro" id="IPR003594">
    <property type="entry name" value="HATPase_dom"/>
</dbReference>
<dbReference type="CDD" id="cd00082">
    <property type="entry name" value="HisKA"/>
    <property type="match status" value="1"/>
</dbReference>
<dbReference type="EMBL" id="JABWGN010000022">
    <property type="protein sequence ID" value="NUW37651.1"/>
    <property type="molecule type" value="Genomic_DNA"/>
</dbReference>
<dbReference type="Proteomes" id="UP000586042">
    <property type="component" value="Unassembled WGS sequence"/>
</dbReference>
<evidence type="ECO:0000256" key="10">
    <source>
        <dbReference type="ARBA" id="ARBA00023012"/>
    </source>
</evidence>
<dbReference type="EC" id="2.7.13.3" evidence="4"/>
<dbReference type="InterPro" id="IPR050428">
    <property type="entry name" value="TCS_sensor_his_kinase"/>
</dbReference>
<keyword evidence="8 15" id="KW-0418">Kinase</keyword>
<dbReference type="Gene3D" id="3.30.565.10">
    <property type="entry name" value="Histidine kinase-like ATPase, C-terminal domain"/>
    <property type="match status" value="1"/>
</dbReference>
<evidence type="ECO:0000256" key="2">
    <source>
        <dbReference type="ARBA" id="ARBA00001968"/>
    </source>
</evidence>
<keyword evidence="10" id="KW-0902">Two-component regulatory system</keyword>
<dbReference type="Pfam" id="PF00512">
    <property type="entry name" value="HisKA"/>
    <property type="match status" value="1"/>
</dbReference>
<dbReference type="GO" id="GO:0005886">
    <property type="term" value="C:plasma membrane"/>
    <property type="evidence" value="ECO:0007669"/>
    <property type="project" value="UniProtKB-SubCell"/>
</dbReference>
<evidence type="ECO:0000256" key="8">
    <source>
        <dbReference type="ARBA" id="ARBA00022777"/>
    </source>
</evidence>
<feature type="region of interest" description="Disordered" evidence="12">
    <location>
        <begin position="55"/>
        <end position="74"/>
    </location>
</feature>
<evidence type="ECO:0000313" key="16">
    <source>
        <dbReference type="Proteomes" id="UP000586042"/>
    </source>
</evidence>
<dbReference type="AlphaFoldDB" id="A0A7Y6M8J5"/>
<keyword evidence="11" id="KW-0472">Membrane</keyword>
<accession>A0A7Y6M8J5</accession>
<name>A0A7Y6M8J5_9ACTN</name>
<dbReference type="SUPFAM" id="SSF47384">
    <property type="entry name" value="Homodimeric domain of signal transducing histidine kinase"/>
    <property type="match status" value="1"/>
</dbReference>
<evidence type="ECO:0000256" key="3">
    <source>
        <dbReference type="ARBA" id="ARBA00004236"/>
    </source>
</evidence>
<feature type="compositionally biased region" description="Basic and acidic residues" evidence="12">
    <location>
        <begin position="60"/>
        <end position="73"/>
    </location>
</feature>
<sequence length="485" mass="51452">MRRLTPRTLRARLIAGLLVLLALACAAVGVATSLAMEHFLLERVDQQLVSAGGRFPASLEHQEESRGRGDTRGQARGTLGVRLLNGTVTDAAVVSSRYGAEPRLTAEDQAVLRDVPADGVPRTVDLGVLDDYRVLALPGADGDVLITGLPLHEAEETLHRLQLFEAMLFAAALAVTGVAGAVWVRLALRPLDRVTATARRVAELPLASGEVTLAERVPDTDPRTETGQVGAALNRMLGHVADALGRRHAVEQRLRAFAADASHELRTPLAAIRGHAELALRVTEPMPGPVRHALDRIDAESVRMGELVEDLLLLARLDAGRPLARGEVDLTRLAIEATGDARAAGPDHRWRLELPQEPVTVTGDAPRLHQVVANLLANARLHTPAGTTVTVAVRPLPDGAELTVADDGPGIPAELREEIFERFSRADKDRSRASGGTGLGLAIVRAVVSAHGGTAGVDGEPGRTAFWIRLPAEPPAVEAETAPPS</sequence>
<dbReference type="GO" id="GO:0000155">
    <property type="term" value="F:phosphorelay sensor kinase activity"/>
    <property type="evidence" value="ECO:0007669"/>
    <property type="project" value="InterPro"/>
</dbReference>
<dbReference type="SUPFAM" id="SSF55874">
    <property type="entry name" value="ATPase domain of HSP90 chaperone/DNA topoisomerase II/histidine kinase"/>
    <property type="match status" value="1"/>
</dbReference>
<keyword evidence="16" id="KW-1185">Reference proteome</keyword>
<dbReference type="InterPro" id="IPR003661">
    <property type="entry name" value="HisK_dim/P_dom"/>
</dbReference>
<evidence type="ECO:0000256" key="12">
    <source>
        <dbReference type="SAM" id="MobiDB-lite"/>
    </source>
</evidence>
<dbReference type="PRINTS" id="PR00344">
    <property type="entry name" value="BCTRLSENSOR"/>
</dbReference>
<dbReference type="PROSITE" id="PS51257">
    <property type="entry name" value="PROKAR_LIPOPROTEIN"/>
    <property type="match status" value="1"/>
</dbReference>
<evidence type="ECO:0000256" key="6">
    <source>
        <dbReference type="ARBA" id="ARBA00022679"/>
    </source>
</evidence>
<evidence type="ECO:0000256" key="1">
    <source>
        <dbReference type="ARBA" id="ARBA00000085"/>
    </source>
</evidence>
<evidence type="ECO:0000259" key="13">
    <source>
        <dbReference type="PROSITE" id="PS50109"/>
    </source>
</evidence>
<reference evidence="15 16" key="1">
    <citation type="submission" date="2020-06" db="EMBL/GenBank/DDBJ databases">
        <title>Nonomuraea sp. SMC257, a novel actinomycete isolated from soil.</title>
        <authorList>
            <person name="Chanama M."/>
        </authorList>
    </citation>
    <scope>NUCLEOTIDE SEQUENCE [LARGE SCALE GENOMIC DNA]</scope>
    <source>
        <strain evidence="15 16">SMC257</strain>
    </source>
</reference>
<dbReference type="InterPro" id="IPR003660">
    <property type="entry name" value="HAMP_dom"/>
</dbReference>
<organism evidence="15 16">
    <name type="scientific">Nonomuraea montanisoli</name>
    <dbReference type="NCBI Taxonomy" id="2741721"/>
    <lineage>
        <taxon>Bacteria</taxon>
        <taxon>Bacillati</taxon>
        <taxon>Actinomycetota</taxon>
        <taxon>Actinomycetes</taxon>
        <taxon>Streptosporangiales</taxon>
        <taxon>Streptosporangiaceae</taxon>
        <taxon>Nonomuraea</taxon>
    </lineage>
</organism>
<keyword evidence="9" id="KW-1133">Transmembrane helix</keyword>
<dbReference type="PROSITE" id="PS50885">
    <property type="entry name" value="HAMP"/>
    <property type="match status" value="1"/>
</dbReference>
<dbReference type="PANTHER" id="PTHR45436">
    <property type="entry name" value="SENSOR HISTIDINE KINASE YKOH"/>
    <property type="match status" value="1"/>
</dbReference>
<protein>
    <recommendedName>
        <fullName evidence="4">histidine kinase</fullName>
        <ecNumber evidence="4">2.7.13.3</ecNumber>
    </recommendedName>
</protein>
<dbReference type="SMART" id="SM00388">
    <property type="entry name" value="HisKA"/>
    <property type="match status" value="1"/>
</dbReference>